<organism evidence="2 3">
    <name type="scientific">Yoonia rhodophyticola</name>
    <dbReference type="NCBI Taxonomy" id="3137370"/>
    <lineage>
        <taxon>Bacteria</taxon>
        <taxon>Pseudomonadati</taxon>
        <taxon>Pseudomonadota</taxon>
        <taxon>Alphaproteobacteria</taxon>
        <taxon>Rhodobacterales</taxon>
        <taxon>Paracoccaceae</taxon>
        <taxon>Yoonia</taxon>
    </lineage>
</organism>
<dbReference type="Proteomes" id="UP001470809">
    <property type="component" value="Chromosome"/>
</dbReference>
<sequence>MSVWTKAPINGAQQIALLQAAVPVIETARLTLRLPQIDDWAILEPIWTSDRSRHFGGPFTPEDAWLDFNQLVAGWVLRGHGALTICTKDGAVQGMVLLGHEFGDPDAELGWLLTADAEGHGYASEAAAALLPLCRKIYGADFVSYIAEANTASIRIAERLGAIKDAPHPRRSDDVVTYLYPLKGGSND</sequence>
<protein>
    <submittedName>
        <fullName evidence="2">GNAT family N-acetyltransferase</fullName>
        <ecNumber evidence="2">2.3.-.-</ecNumber>
    </submittedName>
</protein>
<dbReference type="InterPro" id="IPR016181">
    <property type="entry name" value="Acyl_CoA_acyltransferase"/>
</dbReference>
<proteinExistence type="predicted"/>
<dbReference type="SUPFAM" id="SSF55729">
    <property type="entry name" value="Acyl-CoA N-acyltransferases (Nat)"/>
    <property type="match status" value="1"/>
</dbReference>
<name>A0AAN0NII2_9RHOB</name>
<accession>A0AAN0NII2</accession>
<dbReference type="InterPro" id="IPR000182">
    <property type="entry name" value="GNAT_dom"/>
</dbReference>
<dbReference type="Gene3D" id="3.40.630.30">
    <property type="match status" value="1"/>
</dbReference>
<feature type="domain" description="N-acetyltransferase" evidence="1">
    <location>
        <begin position="30"/>
        <end position="183"/>
    </location>
</feature>
<evidence type="ECO:0000259" key="1">
    <source>
        <dbReference type="PROSITE" id="PS51186"/>
    </source>
</evidence>
<dbReference type="PANTHER" id="PTHR43792">
    <property type="entry name" value="GNAT FAMILY, PUTATIVE (AFU_ORTHOLOGUE AFUA_3G00765)-RELATED-RELATED"/>
    <property type="match status" value="1"/>
</dbReference>
<dbReference type="AlphaFoldDB" id="A0AAN0NII2"/>
<evidence type="ECO:0000313" key="3">
    <source>
        <dbReference type="Proteomes" id="UP001470809"/>
    </source>
</evidence>
<evidence type="ECO:0000313" key="2">
    <source>
        <dbReference type="EMBL" id="WZU67231.2"/>
    </source>
</evidence>
<gene>
    <name evidence="2" type="ORF">AABB31_20130</name>
</gene>
<dbReference type="EMBL" id="CP151767">
    <property type="protein sequence ID" value="WZU67231.2"/>
    <property type="molecule type" value="Genomic_DNA"/>
</dbReference>
<dbReference type="PANTHER" id="PTHR43792:SF1">
    <property type="entry name" value="N-ACETYLTRANSFERASE DOMAIN-CONTAINING PROTEIN"/>
    <property type="match status" value="1"/>
</dbReference>
<keyword evidence="2" id="KW-0808">Transferase</keyword>
<dbReference type="EC" id="2.3.-.-" evidence="2"/>
<dbReference type="KEGG" id="yrh:AABB31_20130"/>
<reference evidence="2" key="1">
    <citation type="submission" date="2024-08" db="EMBL/GenBank/DDBJ databases">
        <title>Phylogenomic analyses of a clade within the roseobacter group suggest taxonomic reassignments of species of the genera Aestuariivita, Citreicella, Loktanella, Nautella, Pelagibaca, Ruegeria, Thalassobius, Thiobacimonas and Tropicibacter, and the proposal o.</title>
        <authorList>
            <person name="Jeon C.O."/>
        </authorList>
    </citation>
    <scope>NUCLEOTIDE SEQUENCE</scope>
    <source>
        <strain evidence="2">SS1-5</strain>
    </source>
</reference>
<dbReference type="Pfam" id="PF13302">
    <property type="entry name" value="Acetyltransf_3"/>
    <property type="match status" value="1"/>
</dbReference>
<keyword evidence="2" id="KW-0012">Acyltransferase</keyword>
<dbReference type="PROSITE" id="PS51186">
    <property type="entry name" value="GNAT"/>
    <property type="match status" value="1"/>
</dbReference>
<dbReference type="GO" id="GO:0016747">
    <property type="term" value="F:acyltransferase activity, transferring groups other than amino-acyl groups"/>
    <property type="evidence" value="ECO:0007669"/>
    <property type="project" value="InterPro"/>
</dbReference>
<keyword evidence="3" id="KW-1185">Reference proteome</keyword>
<dbReference type="RefSeq" id="WP_373635180.1">
    <property type="nucleotide sequence ID" value="NZ_CP151767.2"/>
</dbReference>
<dbReference type="InterPro" id="IPR051531">
    <property type="entry name" value="N-acetyltransferase"/>
</dbReference>